<organism evidence="2 3">
    <name type="scientific">Paraphoma chrysanthemicola</name>
    <dbReference type="NCBI Taxonomy" id="798071"/>
    <lineage>
        <taxon>Eukaryota</taxon>
        <taxon>Fungi</taxon>
        <taxon>Dikarya</taxon>
        <taxon>Ascomycota</taxon>
        <taxon>Pezizomycotina</taxon>
        <taxon>Dothideomycetes</taxon>
        <taxon>Pleosporomycetidae</taxon>
        <taxon>Pleosporales</taxon>
        <taxon>Pleosporineae</taxon>
        <taxon>Phaeosphaeriaceae</taxon>
        <taxon>Paraphoma</taxon>
    </lineage>
</organism>
<proteinExistence type="predicted"/>
<sequence>MTLCQPCQGINVNSIVVYIDSEDESRSTYGYAHQPTYGALVRSAAICPLCNLFVHALELANTGRDIPEAVKENKKSQLWLLAGTDAFFDLQSPKDLSSVRVNVGHGGLVKPADVSITALPNDPLAISGDVIGRRVDSERHPSEMFKSMNKWYRTCLEGHCFCKPASMVDEAFQPLPKRVIDVGTDGSSLLRLFPSNGALGQYAALSYCLGKAQTFTTTAETFTKRCHGFTLEMLPQTIRDAVVVTRQLCLRYLWVDAVCIIQGDSADWVEESSKMAQVYGNAAITISATCSPDTITGLFRKRWSADRGAVALKSTCSSGDKIGTMFISIKLGPVSVALDGAVLNTRAWCLQERVLSRRIIHFAQDQLYWECQEHLQAEDGLDVPSSSGLKSSLRSARSDPWQTVVRNWHIIVDAYSRRDLSHLSDKLPAISGLARIIHDQTKAGYLAGFWREDLPFALLWFADPMSDTTTQPATQWRAPSWSWASLDGPISSQGNRVNVVTFSTILDQAVFMSCNLSAKRGDAFGELVAGSLKLKTRLRRGRRNHGPKEIDYGGWKGNLTREQQLVDEQGVVIGGAFFDSSADQPPMEFDCVQIATGIMSTGMVMTYCLLVSLHKPDGWTRIGVGSVNGQYFEGEEAVEVVLY</sequence>
<evidence type="ECO:0000313" key="3">
    <source>
        <dbReference type="Proteomes" id="UP000813461"/>
    </source>
</evidence>
<dbReference type="PANTHER" id="PTHR33112">
    <property type="entry name" value="DOMAIN PROTEIN, PUTATIVE-RELATED"/>
    <property type="match status" value="1"/>
</dbReference>
<name>A0A8K0W566_9PLEO</name>
<evidence type="ECO:0000313" key="2">
    <source>
        <dbReference type="EMBL" id="KAH7095603.1"/>
    </source>
</evidence>
<dbReference type="Pfam" id="PF06985">
    <property type="entry name" value="HET"/>
    <property type="match status" value="1"/>
</dbReference>
<accession>A0A8K0W566</accession>
<evidence type="ECO:0000259" key="1">
    <source>
        <dbReference type="Pfam" id="PF06985"/>
    </source>
</evidence>
<dbReference type="EMBL" id="JAGMVJ010000001">
    <property type="protein sequence ID" value="KAH7095603.1"/>
    <property type="molecule type" value="Genomic_DNA"/>
</dbReference>
<dbReference type="OrthoDB" id="3486565at2759"/>
<reference evidence="2" key="1">
    <citation type="journal article" date="2021" name="Nat. Commun.">
        <title>Genetic determinants of endophytism in the Arabidopsis root mycobiome.</title>
        <authorList>
            <person name="Mesny F."/>
            <person name="Miyauchi S."/>
            <person name="Thiergart T."/>
            <person name="Pickel B."/>
            <person name="Atanasova L."/>
            <person name="Karlsson M."/>
            <person name="Huettel B."/>
            <person name="Barry K.W."/>
            <person name="Haridas S."/>
            <person name="Chen C."/>
            <person name="Bauer D."/>
            <person name="Andreopoulos W."/>
            <person name="Pangilinan J."/>
            <person name="LaButti K."/>
            <person name="Riley R."/>
            <person name="Lipzen A."/>
            <person name="Clum A."/>
            <person name="Drula E."/>
            <person name="Henrissat B."/>
            <person name="Kohler A."/>
            <person name="Grigoriev I.V."/>
            <person name="Martin F.M."/>
            <person name="Hacquard S."/>
        </authorList>
    </citation>
    <scope>NUCLEOTIDE SEQUENCE</scope>
    <source>
        <strain evidence="2">MPI-SDFR-AT-0120</strain>
    </source>
</reference>
<protein>
    <submittedName>
        <fullName evidence="2">Heterokaryon incompatibility protein-domain-containing protein</fullName>
    </submittedName>
</protein>
<dbReference type="PANTHER" id="PTHR33112:SF16">
    <property type="entry name" value="HETEROKARYON INCOMPATIBILITY DOMAIN-CONTAINING PROTEIN"/>
    <property type="match status" value="1"/>
</dbReference>
<gene>
    <name evidence="2" type="ORF">FB567DRAFT_586912</name>
</gene>
<feature type="domain" description="Heterokaryon incompatibility" evidence="1">
    <location>
        <begin position="202"/>
        <end position="352"/>
    </location>
</feature>
<keyword evidence="3" id="KW-1185">Reference proteome</keyword>
<dbReference type="Proteomes" id="UP000813461">
    <property type="component" value="Unassembled WGS sequence"/>
</dbReference>
<dbReference type="AlphaFoldDB" id="A0A8K0W566"/>
<dbReference type="InterPro" id="IPR010730">
    <property type="entry name" value="HET"/>
</dbReference>
<comment type="caution">
    <text evidence="2">The sequence shown here is derived from an EMBL/GenBank/DDBJ whole genome shotgun (WGS) entry which is preliminary data.</text>
</comment>